<evidence type="ECO:0000313" key="3">
    <source>
        <dbReference type="Proteomes" id="UP000245468"/>
    </source>
</evidence>
<dbReference type="InterPro" id="IPR036237">
    <property type="entry name" value="Xyl_isomerase-like_sf"/>
</dbReference>
<dbReference type="InterPro" id="IPR050312">
    <property type="entry name" value="IolE/XylAMocC-like"/>
</dbReference>
<gene>
    <name evidence="2" type="ORF">HME7025_01968</name>
</gene>
<proteinExistence type="predicted"/>
<keyword evidence="3" id="KW-1185">Reference proteome</keyword>
<name>A0A2S2DYH7_9BACT</name>
<accession>A0A2S2DYH7</accession>
<dbReference type="EMBL" id="CP029346">
    <property type="protein sequence ID" value="AWL09817.1"/>
    <property type="molecule type" value="Genomic_DNA"/>
</dbReference>
<sequence>MKRRQFIQQSSSLLASSIFLSRTATWESMLTTKPLGLQLFTLFNIIDQDVPGNLKKVADLGIKELESAFSFKPMFYGYTGKEFKSLTNNLGLNWVSHHVMGAPLKPRPGFDASKMPKFLTLKTDASQIVDNVAEAGIKYLVCANIPIESKSEVSEAVDTLGKSAELAKKAGLTFCYHNHDAEFKLIDGQRAFDVFSSQISSDLMKFELDLGWATKAGENIVELFKKQPGRFPLCHIKDFDTDFKNIVPVGQGIVNYVPIFKAASIGGLQHYFLEHDMPKDAFESIRLGKSALDKIL</sequence>
<organism evidence="2 3">
    <name type="scientific">Aquirufa nivalisilvae</name>
    <dbReference type="NCBI Taxonomy" id="2516557"/>
    <lineage>
        <taxon>Bacteria</taxon>
        <taxon>Pseudomonadati</taxon>
        <taxon>Bacteroidota</taxon>
        <taxon>Cytophagia</taxon>
        <taxon>Cytophagales</taxon>
        <taxon>Flectobacillaceae</taxon>
        <taxon>Aquirufa</taxon>
    </lineage>
</organism>
<dbReference type="Gene3D" id="3.20.20.150">
    <property type="entry name" value="Divalent-metal-dependent TIM barrel enzymes"/>
    <property type="match status" value="1"/>
</dbReference>
<reference evidence="3" key="1">
    <citation type="submission" date="2018-05" db="EMBL/GenBank/DDBJ databases">
        <title>Pseudarcicella sp. HME7025 Genome sequencing and assembly.</title>
        <authorList>
            <person name="Kim H."/>
            <person name="Kang H."/>
            <person name="Joh K."/>
        </authorList>
    </citation>
    <scope>NUCLEOTIDE SEQUENCE [LARGE SCALE GENOMIC DNA]</scope>
    <source>
        <strain evidence="3">HME7025</strain>
    </source>
</reference>
<dbReference type="RefSeq" id="WP_226998209.1">
    <property type="nucleotide sequence ID" value="NZ_CP029346.1"/>
</dbReference>
<dbReference type="AlphaFoldDB" id="A0A2S2DYH7"/>
<dbReference type="KEGG" id="psez:HME7025_01968"/>
<feature type="domain" description="Xylose isomerase-like TIM barrel" evidence="1">
    <location>
        <begin position="55"/>
        <end position="276"/>
    </location>
</feature>
<dbReference type="PANTHER" id="PTHR12110">
    <property type="entry name" value="HYDROXYPYRUVATE ISOMERASE"/>
    <property type="match status" value="1"/>
</dbReference>
<dbReference type="Pfam" id="PF01261">
    <property type="entry name" value="AP_endonuc_2"/>
    <property type="match status" value="1"/>
</dbReference>
<dbReference type="SUPFAM" id="SSF51658">
    <property type="entry name" value="Xylose isomerase-like"/>
    <property type="match status" value="1"/>
</dbReference>
<dbReference type="Proteomes" id="UP000245468">
    <property type="component" value="Chromosome"/>
</dbReference>
<protein>
    <recommendedName>
        <fullName evidence="1">Xylose isomerase-like TIM barrel domain-containing protein</fullName>
    </recommendedName>
</protein>
<dbReference type="PANTHER" id="PTHR12110:SF41">
    <property type="entry name" value="INOSOSE DEHYDRATASE"/>
    <property type="match status" value="1"/>
</dbReference>
<evidence type="ECO:0000259" key="1">
    <source>
        <dbReference type="Pfam" id="PF01261"/>
    </source>
</evidence>
<evidence type="ECO:0000313" key="2">
    <source>
        <dbReference type="EMBL" id="AWL09817.1"/>
    </source>
</evidence>
<dbReference type="InterPro" id="IPR013022">
    <property type="entry name" value="Xyl_isomerase-like_TIM-brl"/>
</dbReference>